<proteinExistence type="predicted"/>
<dbReference type="AlphaFoldDB" id="A0A4Y2X853"/>
<organism evidence="1 2">
    <name type="scientific">Araneus ventricosus</name>
    <name type="common">Orbweaver spider</name>
    <name type="synonym">Epeira ventricosa</name>
    <dbReference type="NCBI Taxonomy" id="182803"/>
    <lineage>
        <taxon>Eukaryota</taxon>
        <taxon>Metazoa</taxon>
        <taxon>Ecdysozoa</taxon>
        <taxon>Arthropoda</taxon>
        <taxon>Chelicerata</taxon>
        <taxon>Arachnida</taxon>
        <taxon>Araneae</taxon>
        <taxon>Araneomorphae</taxon>
        <taxon>Entelegynae</taxon>
        <taxon>Araneoidea</taxon>
        <taxon>Araneidae</taxon>
        <taxon>Araneus</taxon>
    </lineage>
</organism>
<dbReference type="EMBL" id="BGPR01073089">
    <property type="protein sequence ID" value="GBO45793.1"/>
    <property type="molecule type" value="Genomic_DNA"/>
</dbReference>
<gene>
    <name evidence="1" type="ORF">AVEN_271853_1</name>
</gene>
<reference evidence="1 2" key="1">
    <citation type="journal article" date="2019" name="Sci. Rep.">
        <title>Orb-weaving spider Araneus ventricosus genome elucidates the spidroin gene catalogue.</title>
        <authorList>
            <person name="Kono N."/>
            <person name="Nakamura H."/>
            <person name="Ohtoshi R."/>
            <person name="Moran D.A.P."/>
            <person name="Shinohara A."/>
            <person name="Yoshida Y."/>
            <person name="Fujiwara M."/>
            <person name="Mori M."/>
            <person name="Tomita M."/>
            <person name="Arakawa K."/>
        </authorList>
    </citation>
    <scope>NUCLEOTIDE SEQUENCE [LARGE SCALE GENOMIC DNA]</scope>
</reference>
<sequence length="68" mass="7547">MSQLKKPEGLEEWIASNQGCGDELHPLRFRYVPPLGRFGPWPVMAVSTSTSVPELLSWRSGQSKAPHA</sequence>
<evidence type="ECO:0000313" key="1">
    <source>
        <dbReference type="EMBL" id="GBO45793.1"/>
    </source>
</evidence>
<keyword evidence="2" id="KW-1185">Reference proteome</keyword>
<dbReference type="Proteomes" id="UP000499080">
    <property type="component" value="Unassembled WGS sequence"/>
</dbReference>
<comment type="caution">
    <text evidence="1">The sequence shown here is derived from an EMBL/GenBank/DDBJ whole genome shotgun (WGS) entry which is preliminary data.</text>
</comment>
<evidence type="ECO:0000313" key="2">
    <source>
        <dbReference type="Proteomes" id="UP000499080"/>
    </source>
</evidence>
<protein>
    <submittedName>
        <fullName evidence="1">Uncharacterized protein</fullName>
    </submittedName>
</protein>
<name>A0A4Y2X853_ARAVE</name>
<accession>A0A4Y2X853</accession>